<dbReference type="SMART" id="SM00220">
    <property type="entry name" value="S_TKc"/>
    <property type="match status" value="1"/>
</dbReference>
<reference evidence="18" key="1">
    <citation type="journal article" date="2020" name="Nat. Commun.">
        <title>Genome assembly of wild tea tree DASZ reveals pedigree and selection history of tea varieties.</title>
        <authorList>
            <person name="Zhang W."/>
            <person name="Zhang Y."/>
            <person name="Qiu H."/>
            <person name="Guo Y."/>
            <person name="Wan H."/>
            <person name="Zhang X."/>
            <person name="Scossa F."/>
            <person name="Alseekh S."/>
            <person name="Zhang Q."/>
            <person name="Wang P."/>
            <person name="Xu L."/>
            <person name="Schmidt M.H."/>
            <person name="Jia X."/>
            <person name="Li D."/>
            <person name="Zhu A."/>
            <person name="Guo F."/>
            <person name="Chen W."/>
            <person name="Ni D."/>
            <person name="Usadel B."/>
            <person name="Fernie A.R."/>
            <person name="Wen W."/>
        </authorList>
    </citation>
    <scope>NUCLEOTIDE SEQUENCE [LARGE SCALE GENOMIC DNA]</scope>
    <source>
        <strain evidence="18">cv. G240</strain>
    </source>
</reference>
<keyword evidence="3" id="KW-0808">Transferase</keyword>
<protein>
    <recommendedName>
        <fullName evidence="16">Protein kinase domain-containing protein</fullName>
    </recommendedName>
</protein>
<dbReference type="InterPro" id="IPR008271">
    <property type="entry name" value="Ser/Thr_kinase_AS"/>
</dbReference>
<evidence type="ECO:0000256" key="5">
    <source>
        <dbReference type="ARBA" id="ARBA00022729"/>
    </source>
</evidence>
<evidence type="ECO:0000256" key="10">
    <source>
        <dbReference type="ARBA" id="ARBA00023136"/>
    </source>
</evidence>
<keyword evidence="18" id="KW-1185">Reference proteome</keyword>
<evidence type="ECO:0000256" key="2">
    <source>
        <dbReference type="ARBA" id="ARBA00022527"/>
    </source>
</evidence>
<evidence type="ECO:0000256" key="7">
    <source>
        <dbReference type="ARBA" id="ARBA00022777"/>
    </source>
</evidence>
<evidence type="ECO:0000256" key="14">
    <source>
        <dbReference type="ARBA" id="ARBA00047951"/>
    </source>
</evidence>
<comment type="catalytic activity">
    <reaction evidence="13">
        <text>L-seryl-[protein] + ATP = O-phospho-L-seryl-[protein] + ADP + H(+)</text>
        <dbReference type="Rhea" id="RHEA:17989"/>
        <dbReference type="Rhea" id="RHEA-COMP:9863"/>
        <dbReference type="Rhea" id="RHEA-COMP:11604"/>
        <dbReference type="ChEBI" id="CHEBI:15378"/>
        <dbReference type="ChEBI" id="CHEBI:29999"/>
        <dbReference type="ChEBI" id="CHEBI:30616"/>
        <dbReference type="ChEBI" id="CHEBI:83421"/>
        <dbReference type="ChEBI" id="CHEBI:456216"/>
    </reaction>
</comment>
<comment type="catalytic activity">
    <reaction evidence="14">
        <text>L-threonyl-[protein] + ATP = O-phospho-L-threonyl-[protein] + ADP + H(+)</text>
        <dbReference type="Rhea" id="RHEA:46608"/>
        <dbReference type="Rhea" id="RHEA-COMP:11060"/>
        <dbReference type="Rhea" id="RHEA-COMP:11605"/>
        <dbReference type="ChEBI" id="CHEBI:15378"/>
        <dbReference type="ChEBI" id="CHEBI:30013"/>
        <dbReference type="ChEBI" id="CHEBI:30616"/>
        <dbReference type="ChEBI" id="CHEBI:61977"/>
        <dbReference type="ChEBI" id="CHEBI:456216"/>
    </reaction>
</comment>
<sequence length="723" mass="80581">MGLQLVRVILSVVLLLLLLWPTKTSALVNASLAKYGCQAKCGNISIPYPFGIGQNCSFDSWYSVECKNNIKPYLRRIDLEVLEISIDDMDSYVQVNSPVISTNCPESDTTVNNNGSTAGDTVTSTVDLRNSPFVLSTTANIFMAVGCDNHALMTYVNDSTIAGCISICNTSTRTSGGSCFGINCCQSPITRLDLQAFKLNLQCVYQARRGGSSPQRSSRIYALLVDQKWLTSYLTDPFAVQSMSHVPAVLNWDLYLSAEKYLEKGRTSFFDALEIIPHGRAYCYDSETTMLSTSNRTSIRFKCSCDYSSQGNPYLPFGCQGVCSGSVGATLLLIAAWWLYKVMKKRIDKKRKEKFFKRNGGFLLQQQLSSTDGNVEKTKLFNEKELEKATDHYNEDRILGHGGQGTVYKGMLSDGRIVAVKKSKILDEGKVEQFINEVVILSQINHRNIVMLLGCCLETEVPLLVYEFISNGTLFQHIHDPNVELPLLWEMRLRIATEVAGALSYLHYAASIPIYHRDIKSTNILLDDKYKAKVSDFGTSRSVAVDQTHLTTLVQGTFGYLDPEYFQSSQFTEKSDVYSFGVVVVELLTGQKAISSTRSQEGRSLATYFIQSMEENRLLDILDPKILKDGRREEIMVVAHLANRCLNLNGKKRPTMKEVAIELEGIKMSQGGMTQQNYVEVEYNKTDLTEAWEIASMSTGTFSGSGTSTTLPFDVQPLLLNKP</sequence>
<dbReference type="InterPro" id="IPR045274">
    <property type="entry name" value="WAK-like"/>
</dbReference>
<keyword evidence="10" id="KW-0472">Membrane</keyword>
<keyword evidence="9" id="KW-1133">Transmembrane helix</keyword>
<dbReference type="FunFam" id="1.10.510.10:FF:000084">
    <property type="entry name" value="Wall-associated receptor kinase 2"/>
    <property type="match status" value="1"/>
</dbReference>
<dbReference type="GO" id="GO:0007166">
    <property type="term" value="P:cell surface receptor signaling pathway"/>
    <property type="evidence" value="ECO:0007669"/>
    <property type="project" value="InterPro"/>
</dbReference>
<dbReference type="InterPro" id="IPR011009">
    <property type="entry name" value="Kinase-like_dom_sf"/>
</dbReference>
<dbReference type="InterPro" id="IPR000719">
    <property type="entry name" value="Prot_kinase_dom"/>
</dbReference>
<keyword evidence="5 15" id="KW-0732">Signal</keyword>
<dbReference type="InterPro" id="IPR025287">
    <property type="entry name" value="WAK_GUB"/>
</dbReference>
<dbReference type="AlphaFoldDB" id="A0A7J7G040"/>
<comment type="caution">
    <text evidence="17">The sequence shown here is derived from an EMBL/GenBank/DDBJ whole genome shotgun (WGS) entry which is preliminary data.</text>
</comment>
<dbReference type="GO" id="GO:0004674">
    <property type="term" value="F:protein serine/threonine kinase activity"/>
    <property type="evidence" value="ECO:0007669"/>
    <property type="project" value="UniProtKB-KW"/>
</dbReference>
<reference evidence="17 18" key="2">
    <citation type="submission" date="2020-07" db="EMBL/GenBank/DDBJ databases">
        <title>Genome assembly of wild tea tree DASZ reveals pedigree and selection history of tea varieties.</title>
        <authorList>
            <person name="Zhang W."/>
        </authorList>
    </citation>
    <scope>NUCLEOTIDE SEQUENCE [LARGE SCALE GENOMIC DNA]</scope>
    <source>
        <strain evidence="18">cv. G240</strain>
        <tissue evidence="17">Leaf</tissue>
    </source>
</reference>
<dbReference type="GO" id="GO:0005886">
    <property type="term" value="C:plasma membrane"/>
    <property type="evidence" value="ECO:0007669"/>
    <property type="project" value="TreeGrafter"/>
</dbReference>
<dbReference type="CDD" id="cd14066">
    <property type="entry name" value="STKc_IRAK"/>
    <property type="match status" value="1"/>
</dbReference>
<evidence type="ECO:0000313" key="17">
    <source>
        <dbReference type="EMBL" id="KAF5932604.1"/>
    </source>
</evidence>
<feature type="chain" id="PRO_5029814249" description="Protein kinase domain-containing protein" evidence="15">
    <location>
        <begin position="27"/>
        <end position="723"/>
    </location>
</feature>
<name>A0A7J7G040_CAMSI</name>
<proteinExistence type="predicted"/>
<dbReference type="PROSITE" id="PS50011">
    <property type="entry name" value="PROTEIN_KINASE_DOM"/>
    <property type="match status" value="1"/>
</dbReference>
<evidence type="ECO:0000256" key="12">
    <source>
        <dbReference type="ARBA" id="ARBA00023180"/>
    </source>
</evidence>
<evidence type="ECO:0000256" key="13">
    <source>
        <dbReference type="ARBA" id="ARBA00047558"/>
    </source>
</evidence>
<keyword evidence="2" id="KW-0723">Serine/threonine-protein kinase</keyword>
<keyword evidence="12" id="KW-0325">Glycoprotein</keyword>
<dbReference type="PANTHER" id="PTHR27005">
    <property type="entry name" value="WALL-ASSOCIATED RECEPTOR KINASE-LIKE 21"/>
    <property type="match status" value="1"/>
</dbReference>
<evidence type="ECO:0000256" key="6">
    <source>
        <dbReference type="ARBA" id="ARBA00022741"/>
    </source>
</evidence>
<organism evidence="17 18">
    <name type="scientific">Camellia sinensis</name>
    <name type="common">Tea plant</name>
    <name type="synonym">Thea sinensis</name>
    <dbReference type="NCBI Taxonomy" id="4442"/>
    <lineage>
        <taxon>Eukaryota</taxon>
        <taxon>Viridiplantae</taxon>
        <taxon>Streptophyta</taxon>
        <taxon>Embryophyta</taxon>
        <taxon>Tracheophyta</taxon>
        <taxon>Spermatophyta</taxon>
        <taxon>Magnoliopsida</taxon>
        <taxon>eudicotyledons</taxon>
        <taxon>Gunneridae</taxon>
        <taxon>Pentapetalae</taxon>
        <taxon>asterids</taxon>
        <taxon>Ericales</taxon>
        <taxon>Theaceae</taxon>
        <taxon>Camellia</taxon>
    </lineage>
</organism>
<evidence type="ECO:0000256" key="4">
    <source>
        <dbReference type="ARBA" id="ARBA00022692"/>
    </source>
</evidence>
<dbReference type="Pfam" id="PF13947">
    <property type="entry name" value="GUB_WAK_bind"/>
    <property type="match status" value="1"/>
</dbReference>
<keyword evidence="4" id="KW-0812">Transmembrane</keyword>
<dbReference type="FunFam" id="3.30.200.20:FF:000043">
    <property type="entry name" value="Wall-associated receptor kinase 2"/>
    <property type="match status" value="1"/>
</dbReference>
<dbReference type="EMBL" id="JACBKZ010000014">
    <property type="protein sequence ID" value="KAF5932604.1"/>
    <property type="molecule type" value="Genomic_DNA"/>
</dbReference>
<evidence type="ECO:0000313" key="18">
    <source>
        <dbReference type="Proteomes" id="UP000593564"/>
    </source>
</evidence>
<dbReference type="SUPFAM" id="SSF56112">
    <property type="entry name" value="Protein kinase-like (PK-like)"/>
    <property type="match status" value="1"/>
</dbReference>
<dbReference type="PANTHER" id="PTHR27005:SF515">
    <property type="entry name" value="WALL-ASSOCIATED RECEPTOR KINASE-LIKE 10-RELATED"/>
    <property type="match status" value="1"/>
</dbReference>
<evidence type="ECO:0000256" key="1">
    <source>
        <dbReference type="ARBA" id="ARBA00004479"/>
    </source>
</evidence>
<keyword evidence="7" id="KW-0418">Kinase</keyword>
<evidence type="ECO:0000256" key="15">
    <source>
        <dbReference type="SAM" id="SignalP"/>
    </source>
</evidence>
<evidence type="ECO:0000256" key="9">
    <source>
        <dbReference type="ARBA" id="ARBA00022989"/>
    </source>
</evidence>
<feature type="signal peptide" evidence="15">
    <location>
        <begin position="1"/>
        <end position="26"/>
    </location>
</feature>
<dbReference type="Gene3D" id="3.30.200.20">
    <property type="entry name" value="Phosphorylase Kinase, domain 1"/>
    <property type="match status" value="1"/>
</dbReference>
<evidence type="ECO:0000259" key="16">
    <source>
        <dbReference type="PROSITE" id="PS50011"/>
    </source>
</evidence>
<gene>
    <name evidence="17" type="ORF">HYC85_028775</name>
</gene>
<comment type="subcellular location">
    <subcellularLocation>
        <location evidence="1">Membrane</location>
        <topology evidence="1">Single-pass type I membrane protein</topology>
    </subcellularLocation>
</comment>
<evidence type="ECO:0000256" key="8">
    <source>
        <dbReference type="ARBA" id="ARBA00022840"/>
    </source>
</evidence>
<dbReference type="Proteomes" id="UP000593564">
    <property type="component" value="Unassembled WGS sequence"/>
</dbReference>
<dbReference type="PROSITE" id="PS00108">
    <property type="entry name" value="PROTEIN_KINASE_ST"/>
    <property type="match status" value="1"/>
</dbReference>
<dbReference type="Pfam" id="PF00069">
    <property type="entry name" value="Pkinase"/>
    <property type="match status" value="1"/>
</dbReference>
<evidence type="ECO:0000256" key="3">
    <source>
        <dbReference type="ARBA" id="ARBA00022679"/>
    </source>
</evidence>
<dbReference type="Gene3D" id="1.10.510.10">
    <property type="entry name" value="Transferase(Phosphotransferase) domain 1"/>
    <property type="match status" value="1"/>
</dbReference>
<dbReference type="GO" id="GO:0030247">
    <property type="term" value="F:polysaccharide binding"/>
    <property type="evidence" value="ECO:0007669"/>
    <property type="project" value="InterPro"/>
</dbReference>
<dbReference type="GO" id="GO:0005524">
    <property type="term" value="F:ATP binding"/>
    <property type="evidence" value="ECO:0007669"/>
    <property type="project" value="UniProtKB-KW"/>
</dbReference>
<accession>A0A7J7G040</accession>
<keyword evidence="8" id="KW-0067">ATP-binding</keyword>
<evidence type="ECO:0000256" key="11">
    <source>
        <dbReference type="ARBA" id="ARBA00023157"/>
    </source>
</evidence>
<keyword evidence="6" id="KW-0547">Nucleotide-binding</keyword>
<keyword evidence="11" id="KW-1015">Disulfide bond</keyword>
<feature type="domain" description="Protein kinase" evidence="16">
    <location>
        <begin position="393"/>
        <end position="679"/>
    </location>
</feature>